<evidence type="ECO:0008006" key="5">
    <source>
        <dbReference type="Google" id="ProtNLM"/>
    </source>
</evidence>
<gene>
    <name evidence="3" type="ORF">DPM12_07340</name>
</gene>
<evidence type="ECO:0000313" key="4">
    <source>
        <dbReference type="Proteomes" id="UP000250462"/>
    </source>
</evidence>
<dbReference type="EMBL" id="QMIG01000004">
    <property type="protein sequence ID" value="RAW16431.1"/>
    <property type="molecule type" value="Genomic_DNA"/>
</dbReference>
<dbReference type="AlphaFoldDB" id="A0A329QWA3"/>
<sequence length="201" mass="20670">MVDVSRRRALLALAGIPVAGMALASCSETHPAKRRAPHHHPDRDSVVRWRAIQLEQRLLARHAETVTHHPELEDLLGTPTAHHRAHLEALLDDGPLPRLASVDDASGVSGTAADGRTSGSGTDTGPGDAGPGETGPGETEPPEIPANPGDALAAIRDAERTASDLHITECVNATSPRLAALLGSLAAAEAAHDADLDGGAA</sequence>
<feature type="chain" id="PRO_5016249570" description="DUF305 domain-containing protein" evidence="2">
    <location>
        <begin position="25"/>
        <end position="201"/>
    </location>
</feature>
<evidence type="ECO:0000256" key="1">
    <source>
        <dbReference type="SAM" id="MobiDB-lite"/>
    </source>
</evidence>
<dbReference type="Proteomes" id="UP000250462">
    <property type="component" value="Unassembled WGS sequence"/>
</dbReference>
<organism evidence="3 4">
    <name type="scientific">Phytoactinopolyspora halophila</name>
    <dbReference type="NCBI Taxonomy" id="1981511"/>
    <lineage>
        <taxon>Bacteria</taxon>
        <taxon>Bacillati</taxon>
        <taxon>Actinomycetota</taxon>
        <taxon>Actinomycetes</taxon>
        <taxon>Jiangellales</taxon>
        <taxon>Jiangellaceae</taxon>
        <taxon>Phytoactinopolyspora</taxon>
    </lineage>
</organism>
<feature type="region of interest" description="Disordered" evidence="1">
    <location>
        <begin position="95"/>
        <end position="149"/>
    </location>
</feature>
<evidence type="ECO:0000256" key="2">
    <source>
        <dbReference type="SAM" id="SignalP"/>
    </source>
</evidence>
<feature type="compositionally biased region" description="Gly residues" evidence="1">
    <location>
        <begin position="122"/>
        <end position="135"/>
    </location>
</feature>
<proteinExistence type="predicted"/>
<keyword evidence="4" id="KW-1185">Reference proteome</keyword>
<comment type="caution">
    <text evidence="3">The sequence shown here is derived from an EMBL/GenBank/DDBJ whole genome shotgun (WGS) entry which is preliminary data.</text>
</comment>
<dbReference type="PROSITE" id="PS51257">
    <property type="entry name" value="PROKAR_LIPOPROTEIN"/>
    <property type="match status" value="1"/>
</dbReference>
<accession>A0A329QWA3</accession>
<protein>
    <recommendedName>
        <fullName evidence="5">DUF305 domain-containing protein</fullName>
    </recommendedName>
</protein>
<keyword evidence="2" id="KW-0732">Signal</keyword>
<reference evidence="3 4" key="1">
    <citation type="submission" date="2018-06" db="EMBL/GenBank/DDBJ databases">
        <title>Phytoactinopolyspora halophila sp. nov., a novel halophilic actinomycete isolated from a saline soil in China.</title>
        <authorList>
            <person name="Tang S.-K."/>
        </authorList>
    </citation>
    <scope>NUCLEOTIDE SEQUENCE [LARGE SCALE GENOMIC DNA]</scope>
    <source>
        <strain evidence="3 4">YIM 96934</strain>
    </source>
</reference>
<evidence type="ECO:0000313" key="3">
    <source>
        <dbReference type="EMBL" id="RAW16431.1"/>
    </source>
</evidence>
<feature type="signal peptide" evidence="2">
    <location>
        <begin position="1"/>
        <end position="24"/>
    </location>
</feature>
<name>A0A329QWA3_9ACTN</name>